<sequence length="138" mass="15374">MCKVLGIRSDSRCGFLVDLCDFLSFCNPLFCAVWLASLRHLTDGMACAVCTAIEKYRSGRFRPSDFVGLVSYFAFFSVGIFSPCPRFSGIILFPQALSHRQAQVIFMSCDVVATYSKVKRQLAKEKTAGSYSIHSCRV</sequence>
<evidence type="ECO:0000313" key="2">
    <source>
        <dbReference type="EMBL" id="AOW01483.1"/>
    </source>
</evidence>
<keyword evidence="1" id="KW-0472">Membrane</keyword>
<organism evidence="2 3">
    <name type="scientific">Yarrowia lipolytica</name>
    <name type="common">Candida lipolytica</name>
    <dbReference type="NCBI Taxonomy" id="4952"/>
    <lineage>
        <taxon>Eukaryota</taxon>
        <taxon>Fungi</taxon>
        <taxon>Dikarya</taxon>
        <taxon>Ascomycota</taxon>
        <taxon>Saccharomycotina</taxon>
        <taxon>Dipodascomycetes</taxon>
        <taxon>Dipodascales</taxon>
        <taxon>Dipodascales incertae sedis</taxon>
        <taxon>Yarrowia</taxon>
    </lineage>
</organism>
<gene>
    <name evidence="2" type="ORF">YALI1_B13401g</name>
</gene>
<dbReference type="VEuPathDB" id="FungiDB:YALI1_B13401g"/>
<reference evidence="2 3" key="1">
    <citation type="journal article" date="2016" name="PLoS ONE">
        <title>Sequence Assembly of Yarrowia lipolytica Strain W29/CLIB89 Shows Transposable Element Diversity.</title>
        <authorList>
            <person name="Magnan C."/>
            <person name="Yu J."/>
            <person name="Chang I."/>
            <person name="Jahn E."/>
            <person name="Kanomata Y."/>
            <person name="Wu J."/>
            <person name="Zeller M."/>
            <person name="Oakes M."/>
            <person name="Baldi P."/>
            <person name="Sandmeyer S."/>
        </authorList>
    </citation>
    <scope>NUCLEOTIDE SEQUENCE [LARGE SCALE GENOMIC DNA]</scope>
    <source>
        <strain evidence="3">CLIB89(W29)</strain>
    </source>
</reference>
<evidence type="ECO:0000313" key="3">
    <source>
        <dbReference type="Proteomes" id="UP000182444"/>
    </source>
</evidence>
<name>A0A1D8N765_YARLL</name>
<dbReference type="RefSeq" id="XP_068138164.1">
    <property type="nucleotide sequence ID" value="XM_068282063.1"/>
</dbReference>
<dbReference type="AlphaFoldDB" id="A0A1D8N765"/>
<dbReference type="EMBL" id="CP017554">
    <property type="protein sequence ID" value="AOW01483.1"/>
    <property type="molecule type" value="Genomic_DNA"/>
</dbReference>
<evidence type="ECO:0000256" key="1">
    <source>
        <dbReference type="SAM" id="Phobius"/>
    </source>
</evidence>
<proteinExistence type="predicted"/>
<dbReference type="GeneID" id="94582714"/>
<keyword evidence="1" id="KW-0812">Transmembrane</keyword>
<feature type="transmembrane region" description="Helical" evidence="1">
    <location>
        <begin position="66"/>
        <end position="83"/>
    </location>
</feature>
<protein>
    <submittedName>
        <fullName evidence="2">Uncharacterized protein</fullName>
    </submittedName>
</protein>
<dbReference type="Proteomes" id="UP000182444">
    <property type="component" value="Chromosome 1B"/>
</dbReference>
<accession>A0A1D8N765</accession>
<keyword evidence="1" id="KW-1133">Transmembrane helix</keyword>